<dbReference type="InterPro" id="IPR036900">
    <property type="entry name" value="A-D-PHexomutase_C_sf"/>
</dbReference>
<evidence type="ECO:0000313" key="12">
    <source>
        <dbReference type="Proteomes" id="UP000219689"/>
    </source>
</evidence>
<keyword evidence="12" id="KW-1185">Reference proteome</keyword>
<dbReference type="OrthoDB" id="10363at2157"/>
<evidence type="ECO:0000256" key="4">
    <source>
        <dbReference type="ARBA" id="ARBA00022723"/>
    </source>
</evidence>
<dbReference type="GO" id="GO:0008966">
    <property type="term" value="F:phosphoglucosamine mutase activity"/>
    <property type="evidence" value="ECO:0007669"/>
    <property type="project" value="InterPro"/>
</dbReference>
<dbReference type="InterPro" id="IPR050060">
    <property type="entry name" value="Phosphoglucosamine_mutase"/>
</dbReference>
<dbReference type="InterPro" id="IPR005846">
    <property type="entry name" value="A-D-PHexomutase_a/b/a-III"/>
</dbReference>
<organism evidence="11 12">
    <name type="scientific">Natrinema ejinorense</name>
    <dbReference type="NCBI Taxonomy" id="373386"/>
    <lineage>
        <taxon>Archaea</taxon>
        <taxon>Methanobacteriati</taxon>
        <taxon>Methanobacteriota</taxon>
        <taxon>Stenosarchaea group</taxon>
        <taxon>Halobacteria</taxon>
        <taxon>Halobacteriales</taxon>
        <taxon>Natrialbaceae</taxon>
        <taxon>Natrinema</taxon>
    </lineage>
</organism>
<evidence type="ECO:0000256" key="6">
    <source>
        <dbReference type="ARBA" id="ARBA00023235"/>
    </source>
</evidence>
<feature type="domain" description="Alpha-D-phosphohexomutase alpha/beta/alpha" evidence="8">
    <location>
        <begin position="2"/>
        <end position="134"/>
    </location>
</feature>
<dbReference type="GO" id="GO:0004615">
    <property type="term" value="F:phosphomannomutase activity"/>
    <property type="evidence" value="ECO:0007669"/>
    <property type="project" value="TreeGrafter"/>
</dbReference>
<feature type="domain" description="Alpha-D-phosphohexomutase C-terminal" evidence="7">
    <location>
        <begin position="391"/>
        <end position="449"/>
    </location>
</feature>
<dbReference type="PANTHER" id="PTHR42946:SF1">
    <property type="entry name" value="PHOSPHOGLUCOMUTASE (ALPHA-D-GLUCOSE-1,6-BISPHOSPHATE-DEPENDENT)"/>
    <property type="match status" value="1"/>
</dbReference>
<dbReference type="SUPFAM" id="SSF55957">
    <property type="entry name" value="Phosphoglucomutase, C-terminal domain"/>
    <property type="match status" value="1"/>
</dbReference>
<dbReference type="Pfam" id="PF02878">
    <property type="entry name" value="PGM_PMM_I"/>
    <property type="match status" value="1"/>
</dbReference>
<dbReference type="CDD" id="cd03087">
    <property type="entry name" value="PGM_like1"/>
    <property type="match status" value="1"/>
</dbReference>
<comment type="caution">
    <text evidence="11">The sequence shown here is derived from an EMBL/GenBank/DDBJ whole genome shotgun (WGS) entry which is preliminary data.</text>
</comment>
<dbReference type="InterPro" id="IPR024086">
    <property type="entry name" value="GlmM_arc-type"/>
</dbReference>
<evidence type="ECO:0000259" key="10">
    <source>
        <dbReference type="Pfam" id="PF02880"/>
    </source>
</evidence>
<dbReference type="NCBIfam" id="TIGR03990">
    <property type="entry name" value="Arch_GlmM"/>
    <property type="match status" value="1"/>
</dbReference>
<reference evidence="11 12" key="1">
    <citation type="submission" date="2017-09" db="EMBL/GenBank/DDBJ databases">
        <title>Genome sequences of Natrinema ejinorence JCM 13890T.</title>
        <authorList>
            <person name="Roh S.W."/>
            <person name="Kim Y.B."/>
            <person name="Kim J.Y."/>
        </authorList>
    </citation>
    <scope>NUCLEOTIDE SEQUENCE [LARGE SCALE GENOMIC DNA]</scope>
    <source>
        <strain evidence="11 12">JCM 13890</strain>
    </source>
</reference>
<dbReference type="FunFam" id="3.40.120.10:FF:000003">
    <property type="entry name" value="Phosphoglucosamine mutase"/>
    <property type="match status" value="1"/>
</dbReference>
<name>A0A2A5QYP3_9EURY</name>
<evidence type="ECO:0000256" key="3">
    <source>
        <dbReference type="ARBA" id="ARBA00022553"/>
    </source>
</evidence>
<dbReference type="GO" id="GO:0005975">
    <property type="term" value="P:carbohydrate metabolic process"/>
    <property type="evidence" value="ECO:0007669"/>
    <property type="project" value="InterPro"/>
</dbReference>
<dbReference type="EMBL" id="NXNI01000001">
    <property type="protein sequence ID" value="PCR91893.1"/>
    <property type="molecule type" value="Genomic_DNA"/>
</dbReference>
<dbReference type="Pfam" id="PF00408">
    <property type="entry name" value="PGM_PMM_IV"/>
    <property type="match status" value="1"/>
</dbReference>
<feature type="domain" description="Alpha-D-phosphohexomutase alpha/beta/alpha" evidence="10">
    <location>
        <begin position="259"/>
        <end position="364"/>
    </location>
</feature>
<keyword evidence="3" id="KW-0597">Phosphoprotein</keyword>
<keyword evidence="5" id="KW-0460">Magnesium</keyword>
<dbReference type="RefSeq" id="WP_097380825.1">
    <property type="nucleotide sequence ID" value="NZ_NXNI01000001.1"/>
</dbReference>
<feature type="domain" description="Alpha-D-phosphohexomutase alpha/beta/alpha" evidence="9">
    <location>
        <begin position="154"/>
        <end position="254"/>
    </location>
</feature>
<keyword evidence="6" id="KW-0413">Isomerase</keyword>
<dbReference type="PRINTS" id="PR00509">
    <property type="entry name" value="PGMPMM"/>
</dbReference>
<dbReference type="PANTHER" id="PTHR42946">
    <property type="entry name" value="PHOSPHOHEXOSE MUTASE"/>
    <property type="match status" value="1"/>
</dbReference>
<proteinExistence type="inferred from homology"/>
<dbReference type="Proteomes" id="UP000219689">
    <property type="component" value="Unassembled WGS sequence"/>
</dbReference>
<dbReference type="AlphaFoldDB" id="A0A2A5QYP3"/>
<evidence type="ECO:0000256" key="5">
    <source>
        <dbReference type="ARBA" id="ARBA00022842"/>
    </source>
</evidence>
<evidence type="ECO:0000259" key="9">
    <source>
        <dbReference type="Pfam" id="PF02879"/>
    </source>
</evidence>
<dbReference type="InterPro" id="IPR005844">
    <property type="entry name" value="A-D-PHexomutase_a/b/a-I"/>
</dbReference>
<dbReference type="GO" id="GO:0046872">
    <property type="term" value="F:metal ion binding"/>
    <property type="evidence" value="ECO:0007669"/>
    <property type="project" value="UniProtKB-KW"/>
</dbReference>
<dbReference type="InterPro" id="IPR005845">
    <property type="entry name" value="A-D-PHexomutase_a/b/a-II"/>
</dbReference>
<evidence type="ECO:0000256" key="2">
    <source>
        <dbReference type="ARBA" id="ARBA00010231"/>
    </source>
</evidence>
<dbReference type="InterPro" id="IPR016055">
    <property type="entry name" value="A-D-PHexomutase_a/b/a-I/II/III"/>
</dbReference>
<dbReference type="Gene3D" id="3.30.310.50">
    <property type="entry name" value="Alpha-D-phosphohexomutase, C-terminal domain"/>
    <property type="match status" value="1"/>
</dbReference>
<comment type="cofactor">
    <cofactor evidence="1">
        <name>Mg(2+)</name>
        <dbReference type="ChEBI" id="CHEBI:18420"/>
    </cofactor>
</comment>
<sequence length="458" mass="48704">MQVFGSSGTRGVANEELTPAFVLRVAKAAGTTWRDDHGGDRVAIARDTRYTGRMLADAAASGLASTGTDVDRLGIVPTPGAQAYAEREGVPVMVITASHNPPQYNGVKLAGADGVELSIAALESIEERLLAESFTVAPWDETGRVQEVAGVRRAYVDDLLAAADRERIADADLTVALDPGHGAGSLTSPEFFRELGCRVVTVNGQPDGHFPGRDPEPVPENLTDLGRLVRATDADVGIAHDGDADRAIFFDETGEYVEGDATLAALAAAELEAGDTTVSAVNVSQRLVDVVGEVGAELELTPIGSTNIITRIEELEANGRRVPIAGEGNGGIFFPNYRLSRDGAYTAARFLELVSQRPVSEIVAPYDGYVNVRRNVEYESTAERDAMLDAAANQAQAADAELNTRDGYRLDYGDAWVLARPSGTEPLVRIYAEARDADRAERLVDDMYDALAAAKADA</sequence>
<evidence type="ECO:0000259" key="8">
    <source>
        <dbReference type="Pfam" id="PF02878"/>
    </source>
</evidence>
<evidence type="ECO:0000256" key="1">
    <source>
        <dbReference type="ARBA" id="ARBA00001946"/>
    </source>
</evidence>
<dbReference type="Pfam" id="PF02879">
    <property type="entry name" value="PGM_PMM_II"/>
    <property type="match status" value="1"/>
</dbReference>
<accession>A0A2A5QYP3</accession>
<dbReference type="Pfam" id="PF02880">
    <property type="entry name" value="PGM_PMM_III"/>
    <property type="match status" value="1"/>
</dbReference>
<evidence type="ECO:0000259" key="7">
    <source>
        <dbReference type="Pfam" id="PF00408"/>
    </source>
</evidence>
<comment type="similarity">
    <text evidence="2">Belongs to the phosphohexose mutase family.</text>
</comment>
<dbReference type="InterPro" id="IPR005841">
    <property type="entry name" value="Alpha-D-phosphohexomutase_SF"/>
</dbReference>
<dbReference type="InterPro" id="IPR005843">
    <property type="entry name" value="A-D-PHexomutase_C"/>
</dbReference>
<keyword evidence="4" id="KW-0479">Metal-binding</keyword>
<dbReference type="Gene3D" id="3.40.120.10">
    <property type="entry name" value="Alpha-D-Glucose-1,6-Bisphosphate, subunit A, domain 3"/>
    <property type="match status" value="3"/>
</dbReference>
<gene>
    <name evidence="11" type="primary">glmM</name>
    <name evidence="11" type="ORF">CP557_16020</name>
</gene>
<evidence type="ECO:0000313" key="11">
    <source>
        <dbReference type="EMBL" id="PCR91893.1"/>
    </source>
</evidence>
<protein>
    <submittedName>
        <fullName evidence="11">Phosphoglucosamine mutase</fullName>
    </submittedName>
</protein>
<dbReference type="SUPFAM" id="SSF53738">
    <property type="entry name" value="Phosphoglucomutase, first 3 domains"/>
    <property type="match status" value="3"/>
</dbReference>